<dbReference type="AlphaFoldDB" id="A0A381QH13"/>
<protein>
    <submittedName>
        <fullName evidence="1">Uncharacterized protein</fullName>
    </submittedName>
</protein>
<dbReference type="PANTHER" id="PTHR41775">
    <property type="entry name" value="SECRETED PROTEIN-RELATED"/>
    <property type="match status" value="1"/>
</dbReference>
<feature type="non-terminal residue" evidence="1">
    <location>
        <position position="563"/>
    </location>
</feature>
<gene>
    <name evidence="1" type="ORF">METZ01_LOCUS30211</name>
</gene>
<reference evidence="1" key="1">
    <citation type="submission" date="2018-05" db="EMBL/GenBank/DDBJ databases">
        <authorList>
            <person name="Lanie J.A."/>
            <person name="Ng W.-L."/>
            <person name="Kazmierczak K.M."/>
            <person name="Andrzejewski T.M."/>
            <person name="Davidsen T.M."/>
            <person name="Wayne K.J."/>
            <person name="Tettelin H."/>
            <person name="Glass J.I."/>
            <person name="Rusch D."/>
            <person name="Podicherti R."/>
            <person name="Tsui H.-C.T."/>
            <person name="Winkler M.E."/>
        </authorList>
    </citation>
    <scope>NUCLEOTIDE SEQUENCE</scope>
</reference>
<dbReference type="EMBL" id="UINC01001314">
    <property type="protein sequence ID" value="SUZ77357.1"/>
    <property type="molecule type" value="Genomic_DNA"/>
</dbReference>
<proteinExistence type="predicted"/>
<sequence>MIRLLLVFTTLITISLSSPNKARGFIRVAAIRISFISDNNPGTTGDGSFLYSAPIDTCGKYTIDPVPHNRSYFESQLRAVSNYFKSVSYNNFGIDMDNSMVFPVNEENSYILSHEMNYYHPFNEDEIHDERITELFRDAVQIAFDTDSINFSLYDHIVIFHAGIGQDFSLPFLDPTPEDIPSTFVDQEMLDQYVGGSIQFSNTTINQGIILPETQNHLFFEESENIFLNAEEPCDFQYGLTGTFALMLGFAIGLPPLWDTDTGQSGIGIFGLMDQGSNNGRGLIPSPPDAWTRKYVGWEHSIKITPSASINLPSRSENNIVEIPINSNEYFLIENRTNWYRDNMYIDSARYIMYERSQRYPPFIEVLFDSVLIDQDENGVVTNIYDYDLGLPSSGMLIWHIDKVNIRKGINNYSINNDRLNRGVDLEESDGAQDIGFPSIFLFSDPSAGYFGDMWFKGNPEYERSNPNMEGLSPEFSHYTYPSTESNSGSSTFLTIDNIGHQSDTMSFYIYNSALADGFPDSSLHIRLVFDLDNDGIMDVIGGKDSLWIGQESNISDRIYFYS</sequence>
<feature type="non-terminal residue" evidence="1">
    <location>
        <position position="1"/>
    </location>
</feature>
<dbReference type="PANTHER" id="PTHR41775:SF1">
    <property type="entry name" value="PEPTIDASE M6-LIKE DOMAIN-CONTAINING PROTEIN"/>
    <property type="match status" value="1"/>
</dbReference>
<organism evidence="1">
    <name type="scientific">marine metagenome</name>
    <dbReference type="NCBI Taxonomy" id="408172"/>
    <lineage>
        <taxon>unclassified sequences</taxon>
        <taxon>metagenomes</taxon>
        <taxon>ecological metagenomes</taxon>
    </lineage>
</organism>
<evidence type="ECO:0000313" key="1">
    <source>
        <dbReference type="EMBL" id="SUZ77357.1"/>
    </source>
</evidence>
<accession>A0A381QH13</accession>
<name>A0A381QH13_9ZZZZ</name>